<organism evidence="12 13">
    <name type="scientific">Myxozyma melibiosi</name>
    <dbReference type="NCBI Taxonomy" id="54550"/>
    <lineage>
        <taxon>Eukaryota</taxon>
        <taxon>Fungi</taxon>
        <taxon>Dikarya</taxon>
        <taxon>Ascomycota</taxon>
        <taxon>Saccharomycotina</taxon>
        <taxon>Lipomycetes</taxon>
        <taxon>Lipomycetales</taxon>
        <taxon>Lipomycetaceae</taxon>
        <taxon>Myxozyma</taxon>
    </lineage>
</organism>
<reference evidence="12 13" key="1">
    <citation type="submission" date="2024-03" db="EMBL/GenBank/DDBJ databases">
        <title>Genome-scale model development and genomic sequencing of the oleaginous clade Lipomyces.</title>
        <authorList>
            <consortium name="Lawrence Berkeley National Laboratory"/>
            <person name="Czajka J.J."/>
            <person name="Han Y."/>
            <person name="Kim J."/>
            <person name="Mondo S.J."/>
            <person name="Hofstad B.A."/>
            <person name="Robles A."/>
            <person name="Haridas S."/>
            <person name="Riley R."/>
            <person name="LaButti K."/>
            <person name="Pangilinan J."/>
            <person name="Andreopoulos W."/>
            <person name="Lipzen A."/>
            <person name="Yan J."/>
            <person name="Wang M."/>
            <person name="Ng V."/>
            <person name="Grigoriev I.V."/>
            <person name="Spatafora J.W."/>
            <person name="Magnuson J.K."/>
            <person name="Baker S.E."/>
            <person name="Pomraning K.R."/>
        </authorList>
    </citation>
    <scope>NUCLEOTIDE SEQUENCE [LARGE SCALE GENOMIC DNA]</scope>
    <source>
        <strain evidence="12 13">Phaff 52-87</strain>
    </source>
</reference>
<dbReference type="InterPro" id="IPR001282">
    <property type="entry name" value="G6P_DH"/>
</dbReference>
<dbReference type="Gene3D" id="3.30.360.10">
    <property type="entry name" value="Dihydrodipicolinate Reductase, domain 2"/>
    <property type="match status" value="1"/>
</dbReference>
<dbReference type="GeneID" id="90037458"/>
<comment type="catalytic activity">
    <reaction evidence="9">
        <text>D-glucose 6-phosphate + NADP(+) = 6-phospho-D-glucono-1,5-lactone + NADPH + H(+)</text>
        <dbReference type="Rhea" id="RHEA:15841"/>
        <dbReference type="ChEBI" id="CHEBI:15378"/>
        <dbReference type="ChEBI" id="CHEBI:57783"/>
        <dbReference type="ChEBI" id="CHEBI:57955"/>
        <dbReference type="ChEBI" id="CHEBI:58349"/>
        <dbReference type="ChEBI" id="CHEBI:61548"/>
        <dbReference type="EC" id="1.1.1.49"/>
    </reaction>
</comment>
<comment type="caution">
    <text evidence="12">The sequence shown here is derived from an EMBL/GenBank/DDBJ whole genome shotgun (WGS) entry which is preliminary data.</text>
</comment>
<dbReference type="HAMAP" id="MF_00966">
    <property type="entry name" value="G6PD"/>
    <property type="match status" value="1"/>
</dbReference>
<dbReference type="EMBL" id="JBBJBU010000001">
    <property type="protein sequence ID" value="KAK7208614.1"/>
    <property type="molecule type" value="Genomic_DNA"/>
</dbReference>
<dbReference type="Pfam" id="PF00479">
    <property type="entry name" value="G6PD_N"/>
    <property type="match status" value="1"/>
</dbReference>
<dbReference type="SUPFAM" id="SSF51735">
    <property type="entry name" value="NAD(P)-binding Rossmann-fold domains"/>
    <property type="match status" value="1"/>
</dbReference>
<evidence type="ECO:0000256" key="7">
    <source>
        <dbReference type="ARBA" id="ARBA00023002"/>
    </source>
</evidence>
<evidence type="ECO:0000256" key="4">
    <source>
        <dbReference type="ARBA" id="ARBA00020444"/>
    </source>
</evidence>
<dbReference type="NCBIfam" id="TIGR00871">
    <property type="entry name" value="zwf"/>
    <property type="match status" value="1"/>
</dbReference>
<dbReference type="PRINTS" id="PR00079">
    <property type="entry name" value="G6PDHDRGNASE"/>
</dbReference>
<dbReference type="PIRSF" id="PIRSF000110">
    <property type="entry name" value="G6PD"/>
    <property type="match status" value="1"/>
</dbReference>
<dbReference type="Proteomes" id="UP001498771">
    <property type="component" value="Unassembled WGS sequence"/>
</dbReference>
<evidence type="ECO:0000256" key="8">
    <source>
        <dbReference type="ARBA" id="ARBA00023277"/>
    </source>
</evidence>
<evidence type="ECO:0000256" key="3">
    <source>
        <dbReference type="ARBA" id="ARBA00013019"/>
    </source>
</evidence>
<keyword evidence="8 9" id="KW-0119">Carbohydrate metabolism</keyword>
<keyword evidence="5 9" id="KW-0313">Glucose metabolism</keyword>
<dbReference type="PANTHER" id="PTHR23429">
    <property type="entry name" value="GLUCOSE-6-PHOSPHATE 1-DEHYDROGENASE G6PD"/>
    <property type="match status" value="1"/>
</dbReference>
<name>A0ABR1FFG4_9ASCO</name>
<keyword evidence="13" id="KW-1185">Reference proteome</keyword>
<dbReference type="Gene3D" id="3.40.50.720">
    <property type="entry name" value="NAD(P)-binding Rossmann-like Domain"/>
    <property type="match status" value="1"/>
</dbReference>
<evidence type="ECO:0000256" key="9">
    <source>
        <dbReference type="RuleBase" id="RU362120"/>
    </source>
</evidence>
<keyword evidence="7 9" id="KW-0560">Oxidoreductase</keyword>
<dbReference type="InterPro" id="IPR022675">
    <property type="entry name" value="G6P_DH_C"/>
</dbReference>
<comment type="similarity">
    <text evidence="2 9">Belongs to the glucose-6-phosphate dehydrogenase family.</text>
</comment>
<dbReference type="InterPro" id="IPR022674">
    <property type="entry name" value="G6P_DH_NAD-bd"/>
</dbReference>
<dbReference type="InterPro" id="IPR019796">
    <property type="entry name" value="G6P_DH_AS"/>
</dbReference>
<sequence>MSDTIIAQPKSESGAPPLPSDSVIVVLGASGDLAKKKTYPALFGLFRYGLMPQGIKIVGYARTKMDDAEYKKRISSYIKVPDDEVKAKLETFLGICTYVAGAYDTDEGFQKLDSHLAEIEAGKAESHRLFYLALPPTVFTTVAQHLKKNCYPANGSARVIIEKPFGHDLDSSRELQSALQPIWSEDEIFRIDHYLGKEMVKNILILRFGNEFFNASWNKNHISSVQITFKEKFGTEGRGGYFDEFGIIRDVMQNHLLQVLTMIAMERPVSFSAEDIRDEKVRVLRAMPIIDPKNVVIGQYDKSLDGTKPSYTDDPTVPKGSRCPTFAAIVLYIKNDRWDGVPFILKAGKALDSAKVEVRVQYKDVTSGIFKDIPRNELVLRIQPDESVYIKMNTKLPGLTMKTSVTELDLTYNRRFSDLHIPEAYEALILDAINGDHSNFVRDDELDASWKIFTPLLQYLDESKDIVPAKYPYGSRGPAFLDDFLASYGYTRDLAGSYQWPTTKAGKTNGKI</sequence>
<dbReference type="PANTHER" id="PTHR23429:SF0">
    <property type="entry name" value="GLUCOSE-6-PHOSPHATE 1-DEHYDROGENASE"/>
    <property type="match status" value="1"/>
</dbReference>
<evidence type="ECO:0000313" key="12">
    <source>
        <dbReference type="EMBL" id="KAK7208614.1"/>
    </source>
</evidence>
<dbReference type="RefSeq" id="XP_064771647.1">
    <property type="nucleotide sequence ID" value="XM_064911946.1"/>
</dbReference>
<evidence type="ECO:0000259" key="10">
    <source>
        <dbReference type="Pfam" id="PF00479"/>
    </source>
</evidence>
<dbReference type="Pfam" id="PF02781">
    <property type="entry name" value="G6PD_C"/>
    <property type="match status" value="1"/>
</dbReference>
<dbReference type="InterPro" id="IPR036291">
    <property type="entry name" value="NAD(P)-bd_dom_sf"/>
</dbReference>
<evidence type="ECO:0000313" key="13">
    <source>
        <dbReference type="Proteomes" id="UP001498771"/>
    </source>
</evidence>
<dbReference type="PROSITE" id="PS00069">
    <property type="entry name" value="G6P_DEHYDROGENASE"/>
    <property type="match status" value="1"/>
</dbReference>
<dbReference type="EC" id="1.1.1.49" evidence="3 9"/>
<keyword evidence="6 9" id="KW-0521">NADP</keyword>
<comment type="function">
    <text evidence="9">Catalyzes the rate-limiting step of the oxidative pentose-phosphate pathway, which represents a route for the dissimilation of carbohydrates besides glycolysis.</text>
</comment>
<feature type="domain" description="Glucose-6-phosphate dehydrogenase C-terminal" evidence="11">
    <location>
        <begin position="204"/>
        <end position="490"/>
    </location>
</feature>
<proteinExistence type="inferred from homology"/>
<accession>A0ABR1FFG4</accession>
<dbReference type="SUPFAM" id="SSF55347">
    <property type="entry name" value="Glyceraldehyde-3-phosphate dehydrogenase-like, C-terminal domain"/>
    <property type="match status" value="1"/>
</dbReference>
<evidence type="ECO:0000256" key="1">
    <source>
        <dbReference type="ARBA" id="ARBA00004937"/>
    </source>
</evidence>
<gene>
    <name evidence="12" type="ORF">BZA70DRAFT_274217</name>
</gene>
<protein>
    <recommendedName>
        <fullName evidence="4 9">Glucose-6-phosphate 1-dehydrogenase</fullName>
        <ecNumber evidence="3 9">1.1.1.49</ecNumber>
    </recommendedName>
</protein>
<feature type="domain" description="Glucose-6-phosphate dehydrogenase NAD-binding" evidence="10">
    <location>
        <begin position="25"/>
        <end position="202"/>
    </location>
</feature>
<evidence type="ECO:0000256" key="2">
    <source>
        <dbReference type="ARBA" id="ARBA00009975"/>
    </source>
</evidence>
<comment type="pathway">
    <text evidence="1 9">Carbohydrate degradation; pentose phosphate pathway; D-ribulose 5-phosphate from D-glucose 6-phosphate (oxidative stage): step 1/3.</text>
</comment>
<evidence type="ECO:0000256" key="6">
    <source>
        <dbReference type="ARBA" id="ARBA00022857"/>
    </source>
</evidence>
<evidence type="ECO:0000256" key="5">
    <source>
        <dbReference type="ARBA" id="ARBA00022526"/>
    </source>
</evidence>
<evidence type="ECO:0000259" key="11">
    <source>
        <dbReference type="Pfam" id="PF02781"/>
    </source>
</evidence>